<evidence type="ECO:0000313" key="2">
    <source>
        <dbReference type="Proteomes" id="UP000305874"/>
    </source>
</evidence>
<accession>A0A5S3YJL9</accession>
<organism evidence="1 2">
    <name type="scientific">Pseudoalteromonas ruthenica</name>
    <dbReference type="NCBI Taxonomy" id="151081"/>
    <lineage>
        <taxon>Bacteria</taxon>
        <taxon>Pseudomonadati</taxon>
        <taxon>Pseudomonadota</taxon>
        <taxon>Gammaproteobacteria</taxon>
        <taxon>Alteromonadales</taxon>
        <taxon>Pseudoalteromonadaceae</taxon>
        <taxon>Pseudoalteromonas</taxon>
    </lineage>
</organism>
<gene>
    <name evidence="1" type="ORF">CWC05_22560</name>
</gene>
<dbReference type="Proteomes" id="UP000305874">
    <property type="component" value="Unassembled WGS sequence"/>
</dbReference>
<protein>
    <submittedName>
        <fullName evidence="1">Uncharacterized protein</fullName>
    </submittedName>
</protein>
<dbReference type="EMBL" id="PNCG01000788">
    <property type="protein sequence ID" value="TMP72909.1"/>
    <property type="molecule type" value="Genomic_DNA"/>
</dbReference>
<dbReference type="AlphaFoldDB" id="A0A5S3YJL9"/>
<proteinExistence type="predicted"/>
<evidence type="ECO:0000313" key="1">
    <source>
        <dbReference type="EMBL" id="TMP72909.1"/>
    </source>
</evidence>
<sequence>DIKPIFKSYHSQPVYKDIFFQYLDMTPWRGFKPRGNHRRLLQKVINKVKKRIARVTQLAA</sequence>
<name>A0A5S3YJL9_9GAMM</name>
<reference evidence="2" key="2">
    <citation type="submission" date="2019-06" db="EMBL/GenBank/DDBJ databases">
        <title>Co-occurence of chitin degradation, pigmentation and bioactivity in marine Pseudoalteromonas.</title>
        <authorList>
            <person name="Sonnenschein E.C."/>
            <person name="Bech P.K."/>
        </authorList>
    </citation>
    <scope>NUCLEOTIDE SEQUENCE [LARGE SCALE GENOMIC DNA]</scope>
    <source>
        <strain evidence="2">S2897</strain>
    </source>
</reference>
<feature type="non-terminal residue" evidence="1">
    <location>
        <position position="1"/>
    </location>
</feature>
<reference evidence="1 2" key="1">
    <citation type="submission" date="2017-12" db="EMBL/GenBank/DDBJ databases">
        <authorList>
            <person name="Paulsen S."/>
            <person name="Gram L.K."/>
        </authorList>
    </citation>
    <scope>NUCLEOTIDE SEQUENCE [LARGE SCALE GENOMIC DNA]</scope>
    <source>
        <strain evidence="1 2">S2897</strain>
    </source>
</reference>
<dbReference type="RefSeq" id="WP_212751034.1">
    <property type="nucleotide sequence ID" value="NZ_PNCG01000788.1"/>
</dbReference>
<comment type="caution">
    <text evidence="1">The sequence shown here is derived from an EMBL/GenBank/DDBJ whole genome shotgun (WGS) entry which is preliminary data.</text>
</comment>